<dbReference type="AlphaFoldDB" id="A0A5N5P425"/>
<organism evidence="1 2">
    <name type="scientific">Salix brachista</name>
    <dbReference type="NCBI Taxonomy" id="2182728"/>
    <lineage>
        <taxon>Eukaryota</taxon>
        <taxon>Viridiplantae</taxon>
        <taxon>Streptophyta</taxon>
        <taxon>Embryophyta</taxon>
        <taxon>Tracheophyta</taxon>
        <taxon>Spermatophyta</taxon>
        <taxon>Magnoliopsida</taxon>
        <taxon>eudicotyledons</taxon>
        <taxon>Gunneridae</taxon>
        <taxon>Pentapetalae</taxon>
        <taxon>rosids</taxon>
        <taxon>fabids</taxon>
        <taxon>Malpighiales</taxon>
        <taxon>Salicaceae</taxon>
        <taxon>Saliceae</taxon>
        <taxon>Salix</taxon>
    </lineage>
</organism>
<accession>A0A5N5P425</accession>
<dbReference type="EMBL" id="VDCV01000001">
    <property type="protein sequence ID" value="KAB5573743.1"/>
    <property type="molecule type" value="Genomic_DNA"/>
</dbReference>
<dbReference type="Proteomes" id="UP000326939">
    <property type="component" value="Chromosome 1"/>
</dbReference>
<protein>
    <submittedName>
        <fullName evidence="1">Uncharacterized protein</fullName>
    </submittedName>
</protein>
<proteinExistence type="predicted"/>
<sequence length="76" mass="8486">MHAAPWIICCSLESTICSGIRLRYHGSIPSDRSGNISNNHAPVDWDVHCTNETHSRFVTVEGSFSSMIMALVRILR</sequence>
<gene>
    <name evidence="1" type="ORF">DKX38_000937</name>
</gene>
<comment type="caution">
    <text evidence="1">The sequence shown here is derived from an EMBL/GenBank/DDBJ whole genome shotgun (WGS) entry which is preliminary data.</text>
</comment>
<evidence type="ECO:0000313" key="1">
    <source>
        <dbReference type="EMBL" id="KAB5573743.1"/>
    </source>
</evidence>
<name>A0A5N5P425_9ROSI</name>
<reference evidence="2" key="1">
    <citation type="journal article" date="2019" name="Gigascience">
        <title>De novo genome assembly of the endangered Acer yangbiense, a plant species with extremely small populations endemic to Yunnan Province, China.</title>
        <authorList>
            <person name="Yang J."/>
            <person name="Wariss H.M."/>
            <person name="Tao L."/>
            <person name="Zhang R."/>
            <person name="Yun Q."/>
            <person name="Hollingsworth P."/>
            <person name="Dao Z."/>
            <person name="Luo G."/>
            <person name="Guo H."/>
            <person name="Ma Y."/>
            <person name="Sun W."/>
        </authorList>
    </citation>
    <scope>NUCLEOTIDE SEQUENCE [LARGE SCALE GENOMIC DNA]</scope>
    <source>
        <strain evidence="2">cv. br00</strain>
    </source>
</reference>
<evidence type="ECO:0000313" key="2">
    <source>
        <dbReference type="Proteomes" id="UP000326939"/>
    </source>
</evidence>
<keyword evidence="2" id="KW-1185">Reference proteome</keyword>